<comment type="caution">
    <text evidence="1">The sequence shown here is derived from an EMBL/GenBank/DDBJ whole genome shotgun (WGS) entry which is preliminary data.</text>
</comment>
<dbReference type="InterPro" id="IPR025238">
    <property type="entry name" value="DUF4184"/>
</dbReference>
<proteinExistence type="predicted"/>
<dbReference type="RefSeq" id="WP_258422041.1">
    <property type="nucleotide sequence ID" value="NZ_JANSUY010000001.1"/>
</dbReference>
<gene>
    <name evidence="1" type="ORF">NU887_02090</name>
</gene>
<sequence>MHSFFRAALVFYIDWDFKKWTSMTVLIIGSLVPDFEKLTNRRLGNMFSHTWEGIFWFSLPVGLLP</sequence>
<name>A0A9X2SXM1_9BACT</name>
<protein>
    <submittedName>
        <fullName evidence="1">DUF4184 family protein</fullName>
    </submittedName>
</protein>
<evidence type="ECO:0000313" key="1">
    <source>
        <dbReference type="EMBL" id="MCR9013804.1"/>
    </source>
</evidence>
<keyword evidence="2" id="KW-1185">Reference proteome</keyword>
<dbReference type="AlphaFoldDB" id="A0A9X2SXM1"/>
<dbReference type="Pfam" id="PF13803">
    <property type="entry name" value="DUF4184"/>
    <property type="match status" value="1"/>
</dbReference>
<dbReference type="EMBL" id="JANSUY010000001">
    <property type="protein sequence ID" value="MCR9013804.1"/>
    <property type="molecule type" value="Genomic_DNA"/>
</dbReference>
<reference evidence="1" key="1">
    <citation type="submission" date="2022-08" db="EMBL/GenBank/DDBJ databases">
        <authorList>
            <person name="Zhang D."/>
        </authorList>
    </citation>
    <scope>NUCLEOTIDE SEQUENCE</scope>
    <source>
        <strain evidence="1">XJ19-11</strain>
    </source>
</reference>
<dbReference type="Proteomes" id="UP001142175">
    <property type="component" value="Unassembled WGS sequence"/>
</dbReference>
<accession>A0A9X2SXM1</accession>
<organism evidence="1 2">
    <name type="scientific">Aquiflexum gelatinilyticum</name>
    <dbReference type="NCBI Taxonomy" id="2961943"/>
    <lineage>
        <taxon>Bacteria</taxon>
        <taxon>Pseudomonadati</taxon>
        <taxon>Bacteroidota</taxon>
        <taxon>Cytophagia</taxon>
        <taxon>Cytophagales</taxon>
        <taxon>Cyclobacteriaceae</taxon>
        <taxon>Aquiflexum</taxon>
    </lineage>
</organism>
<evidence type="ECO:0000313" key="2">
    <source>
        <dbReference type="Proteomes" id="UP001142175"/>
    </source>
</evidence>